<organism evidence="2 4">
    <name type="scientific">Dinothrombium tinctorium</name>
    <dbReference type="NCBI Taxonomy" id="1965070"/>
    <lineage>
        <taxon>Eukaryota</taxon>
        <taxon>Metazoa</taxon>
        <taxon>Ecdysozoa</taxon>
        <taxon>Arthropoda</taxon>
        <taxon>Chelicerata</taxon>
        <taxon>Arachnida</taxon>
        <taxon>Acari</taxon>
        <taxon>Acariformes</taxon>
        <taxon>Trombidiformes</taxon>
        <taxon>Prostigmata</taxon>
        <taxon>Anystina</taxon>
        <taxon>Parasitengona</taxon>
        <taxon>Trombidioidea</taxon>
        <taxon>Trombidiidae</taxon>
        <taxon>Dinothrombium</taxon>
    </lineage>
</organism>
<dbReference type="PROSITE" id="PS51159">
    <property type="entry name" value="CBM21"/>
    <property type="match status" value="1"/>
</dbReference>
<dbReference type="EMBL" id="NCKU01000719">
    <property type="protein sequence ID" value="RWS14442.1"/>
    <property type="molecule type" value="Genomic_DNA"/>
</dbReference>
<reference evidence="2 4" key="1">
    <citation type="journal article" date="2018" name="Gigascience">
        <title>Genomes of trombidid mites reveal novel predicted allergens and laterally-transferred genes associated with secondary metabolism.</title>
        <authorList>
            <person name="Dong X."/>
            <person name="Chaisiri K."/>
            <person name="Xia D."/>
            <person name="Armstrong S.D."/>
            <person name="Fang Y."/>
            <person name="Donnelly M.J."/>
            <person name="Kadowaki T."/>
            <person name="McGarry J.W."/>
            <person name="Darby A.C."/>
            <person name="Makepeace B.L."/>
        </authorList>
    </citation>
    <scope>NUCLEOTIDE SEQUENCE [LARGE SCALE GENOMIC DNA]</scope>
    <source>
        <strain evidence="2">UoL-WK</strain>
    </source>
</reference>
<dbReference type="STRING" id="1965070.A0A443RGN8"/>
<dbReference type="Pfam" id="PF03370">
    <property type="entry name" value="CBM_21"/>
    <property type="match status" value="1"/>
</dbReference>
<gene>
    <name evidence="2" type="ORF">B4U79_03766</name>
    <name evidence="3" type="ORF">B4U79_09081</name>
</gene>
<accession>A0A443RGN8</accession>
<dbReference type="EMBL" id="NCKU01000720">
    <property type="protein sequence ID" value="RWS14441.1"/>
    <property type="molecule type" value="Genomic_DNA"/>
</dbReference>
<dbReference type="GO" id="GO:0000164">
    <property type="term" value="C:protein phosphatase type 1 complex"/>
    <property type="evidence" value="ECO:0007669"/>
    <property type="project" value="TreeGrafter"/>
</dbReference>
<evidence type="ECO:0000259" key="1">
    <source>
        <dbReference type="PROSITE" id="PS51159"/>
    </source>
</evidence>
<dbReference type="Proteomes" id="UP000285301">
    <property type="component" value="Unassembled WGS sequence"/>
</dbReference>
<name>A0A443RGN8_9ACAR</name>
<keyword evidence="4" id="KW-1185">Reference proteome</keyword>
<dbReference type="PANTHER" id="PTHR12307">
    <property type="entry name" value="PROTEIN PHOSPHATASE 1 REGULATORY SUBUNIT"/>
    <property type="match status" value="1"/>
</dbReference>
<reference evidence="2" key="2">
    <citation type="submission" date="2018-11" db="EMBL/GenBank/DDBJ databases">
        <title>Trombidioid mite genomics.</title>
        <authorList>
            <person name="Dong X."/>
        </authorList>
    </citation>
    <scope>NUCLEOTIDE SEQUENCE</scope>
    <source>
        <strain evidence="2">UoL-WK</strain>
    </source>
</reference>
<dbReference type="Gene3D" id="2.60.40.2440">
    <property type="entry name" value="Carbohydrate binding type-21 domain"/>
    <property type="match status" value="1"/>
</dbReference>
<dbReference type="GO" id="GO:2001069">
    <property type="term" value="F:glycogen binding"/>
    <property type="evidence" value="ECO:0007669"/>
    <property type="project" value="TreeGrafter"/>
</dbReference>
<dbReference type="GO" id="GO:0005979">
    <property type="term" value="P:regulation of glycogen biosynthetic process"/>
    <property type="evidence" value="ECO:0007669"/>
    <property type="project" value="TreeGrafter"/>
</dbReference>
<dbReference type="PANTHER" id="PTHR12307:SF53">
    <property type="entry name" value="PROTEIN PHOSPHATASE 1 REGULATORY SUBUNIT"/>
    <property type="match status" value="1"/>
</dbReference>
<evidence type="ECO:0000313" key="4">
    <source>
        <dbReference type="Proteomes" id="UP000285301"/>
    </source>
</evidence>
<dbReference type="InterPro" id="IPR038175">
    <property type="entry name" value="CBM21_dom_sf"/>
</dbReference>
<protein>
    <submittedName>
        <fullName evidence="2">Glycogen-binding subunit 76A-like protein</fullName>
    </submittedName>
</protein>
<evidence type="ECO:0000313" key="2">
    <source>
        <dbReference type="EMBL" id="RWS14441.1"/>
    </source>
</evidence>
<dbReference type="OrthoDB" id="8942186at2759"/>
<dbReference type="AlphaFoldDB" id="A0A443RGN8"/>
<dbReference type="GO" id="GO:0008157">
    <property type="term" value="F:protein phosphatase 1 binding"/>
    <property type="evidence" value="ECO:0007669"/>
    <property type="project" value="TreeGrafter"/>
</dbReference>
<dbReference type="InterPro" id="IPR050782">
    <property type="entry name" value="PP1_regulatory_subunit_3"/>
</dbReference>
<sequence>MTRLESAHTWFGSFDWDIPYEENSQKMTPDSPIECNHLCDDDGRFVRGKLEKSTSLKTTKERDPQRRKSVRFADALGLNLESIHLIHGGQPNVPTSAFSHLKISDDLNGFTSQYKDMVSQFPFWPYHTSSNNILKLVPDFIEPFTLVDFLDRVRSQKVCLQNYFVTNLETHVNINCIILVINLSFEKSVKVRYTKDNWKTWNDVTAKYVPNSNNGWSDKFMAEFSLNTDSSSDLVPGQKVSFAICFTVDGKEYWDNNLGSNYTFTCRF</sequence>
<feature type="domain" description="CBM21" evidence="1">
    <location>
        <begin position="150"/>
        <end position="265"/>
    </location>
</feature>
<comment type="caution">
    <text evidence="2">The sequence shown here is derived from an EMBL/GenBank/DDBJ whole genome shotgun (WGS) entry which is preliminary data.</text>
</comment>
<proteinExistence type="predicted"/>
<evidence type="ECO:0000313" key="3">
    <source>
        <dbReference type="EMBL" id="RWS14442.1"/>
    </source>
</evidence>
<dbReference type="InterPro" id="IPR005036">
    <property type="entry name" value="CBM21_dom"/>
</dbReference>